<dbReference type="InterPro" id="IPR001509">
    <property type="entry name" value="Epimerase_deHydtase"/>
</dbReference>
<dbReference type="InterPro" id="IPR011051">
    <property type="entry name" value="RmlC_Cupin_sf"/>
</dbReference>
<name>A0AAD5UG65_9FUNG</name>
<dbReference type="SUPFAM" id="SSF51182">
    <property type="entry name" value="RmlC-like cupins"/>
    <property type="match status" value="1"/>
</dbReference>
<dbReference type="Gene3D" id="3.40.50.720">
    <property type="entry name" value="NAD(P)-binding Rossmann-like Domain"/>
    <property type="match status" value="1"/>
</dbReference>
<dbReference type="InterPro" id="IPR005913">
    <property type="entry name" value="dTDP_dehydrorham_reduct"/>
</dbReference>
<dbReference type="GO" id="GO:0006556">
    <property type="term" value="P:S-adenosylmethionine biosynthetic process"/>
    <property type="evidence" value="ECO:0007669"/>
    <property type="project" value="TreeGrafter"/>
</dbReference>
<keyword evidence="3" id="KW-1185">Reference proteome</keyword>
<dbReference type="PANTHER" id="PTHR10491">
    <property type="entry name" value="DTDP-4-DEHYDRORHAMNOSE REDUCTASE"/>
    <property type="match status" value="1"/>
</dbReference>
<dbReference type="Pfam" id="PF00908">
    <property type="entry name" value="dTDP_sugar_isom"/>
    <property type="match status" value="1"/>
</dbReference>
<gene>
    <name evidence="2" type="ORF">HK103_006830</name>
</gene>
<dbReference type="SUPFAM" id="SSF51735">
    <property type="entry name" value="NAD(P)-binding Rossmann-fold domains"/>
    <property type="match status" value="1"/>
</dbReference>
<reference evidence="2" key="1">
    <citation type="submission" date="2020-05" db="EMBL/GenBank/DDBJ databases">
        <title>Phylogenomic resolution of chytrid fungi.</title>
        <authorList>
            <person name="Stajich J.E."/>
            <person name="Amses K."/>
            <person name="Simmons R."/>
            <person name="Seto K."/>
            <person name="Myers J."/>
            <person name="Bonds A."/>
            <person name="Quandt C.A."/>
            <person name="Barry K."/>
            <person name="Liu P."/>
            <person name="Grigoriev I."/>
            <person name="Longcore J.E."/>
            <person name="James T.Y."/>
        </authorList>
    </citation>
    <scope>NUCLEOTIDE SEQUENCE</scope>
    <source>
        <strain evidence="2">PLAUS21</strain>
    </source>
</reference>
<dbReference type="GO" id="GO:0008830">
    <property type="term" value="F:dTDP-4-dehydrorhamnose 3,5-epimerase activity"/>
    <property type="evidence" value="ECO:0007669"/>
    <property type="project" value="InterPro"/>
</dbReference>
<evidence type="ECO:0000313" key="2">
    <source>
        <dbReference type="EMBL" id="KAJ3254840.1"/>
    </source>
</evidence>
<dbReference type="EMBL" id="JADGKB010000077">
    <property type="protein sequence ID" value="KAJ3254840.1"/>
    <property type="molecule type" value="Genomic_DNA"/>
</dbReference>
<dbReference type="InterPro" id="IPR014710">
    <property type="entry name" value="RmlC-like_jellyroll"/>
</dbReference>
<dbReference type="Gene3D" id="2.60.120.10">
    <property type="entry name" value="Jelly Rolls"/>
    <property type="match status" value="1"/>
</dbReference>
<proteinExistence type="predicted"/>
<accession>A0AAD5UG65</accession>
<dbReference type="Proteomes" id="UP001210925">
    <property type="component" value="Unassembled WGS sequence"/>
</dbReference>
<organism evidence="2 3">
    <name type="scientific">Boothiomyces macroporosus</name>
    <dbReference type="NCBI Taxonomy" id="261099"/>
    <lineage>
        <taxon>Eukaryota</taxon>
        <taxon>Fungi</taxon>
        <taxon>Fungi incertae sedis</taxon>
        <taxon>Chytridiomycota</taxon>
        <taxon>Chytridiomycota incertae sedis</taxon>
        <taxon>Chytridiomycetes</taxon>
        <taxon>Rhizophydiales</taxon>
        <taxon>Terramycetaceae</taxon>
        <taxon>Boothiomyces</taxon>
    </lineage>
</organism>
<protein>
    <recommendedName>
        <fullName evidence="1">NAD-dependent epimerase/dehydratase domain-containing protein</fullName>
    </recommendedName>
</protein>
<dbReference type="InterPro" id="IPR000888">
    <property type="entry name" value="RmlC-like"/>
</dbReference>
<evidence type="ECO:0000259" key="1">
    <source>
        <dbReference type="Pfam" id="PF01370"/>
    </source>
</evidence>
<dbReference type="InterPro" id="IPR036291">
    <property type="entry name" value="NAD(P)-bd_dom_sf"/>
</dbReference>
<comment type="caution">
    <text evidence="2">The sequence shown here is derived from an EMBL/GenBank/DDBJ whole genome shotgun (WGS) entry which is preliminary data.</text>
</comment>
<dbReference type="GO" id="GO:0048270">
    <property type="term" value="F:methionine adenosyltransferase regulator activity"/>
    <property type="evidence" value="ECO:0007669"/>
    <property type="project" value="TreeGrafter"/>
</dbReference>
<dbReference type="Pfam" id="PF01370">
    <property type="entry name" value="Epimerase"/>
    <property type="match status" value="1"/>
</dbReference>
<dbReference type="GO" id="GO:0048269">
    <property type="term" value="C:methionine adenosyltransferase complex"/>
    <property type="evidence" value="ECO:0007669"/>
    <property type="project" value="TreeGrafter"/>
</dbReference>
<feature type="domain" description="NAD-dependent epimerase/dehydratase" evidence="1">
    <location>
        <begin position="130"/>
        <end position="236"/>
    </location>
</feature>
<dbReference type="PANTHER" id="PTHR10491:SF4">
    <property type="entry name" value="METHIONINE ADENOSYLTRANSFERASE 2 SUBUNIT BETA"/>
    <property type="match status" value="1"/>
</dbReference>
<sequence>MEFPTKEVLVSKSHLGVLRGLHYTPYRKQIYIVSGQIYDFWYVPKTGECFEGVLSAGDSMVIPHNAMHGFYALSEVEMLYFLEDNYNPEFDKTYHWQSPGTPFVYNFPQSNIIISKADDQAPFYQQADYLLLGATGYLGSYTEKVLVDQGKKYIATAERLENLASIEKLIVKGGVKYVLCAAGISGRPTTQWCEDHEKETYQVNYLQMLNLMELTDRLKVHLTIYGTGLLYNLTGSGKTVFDESDKPNLDNSVYVRLRVELESRLRLYPNVLCLRILYPTTADNHPKCFLTKMAGRTSSVHNVDVAVTVVPDLFPQIPALVEAGVTGPLNFVNSGVISLPDFLKTFRIEHTVTNPEPRKGVELSTEHLSKVSHRETPVVQSALCKLAARYNAAQSA</sequence>
<evidence type="ECO:0000313" key="3">
    <source>
        <dbReference type="Proteomes" id="UP001210925"/>
    </source>
</evidence>
<dbReference type="AlphaFoldDB" id="A0AAD5UG65"/>